<name>Q69IV5_ORYSJ</name>
<dbReference type="AlphaFoldDB" id="Q69IV5"/>
<sequence length="311" mass="34276">MAEINREISSSTMMSGNEIDKRVIVEDVLIREDLDEEQRQVMKEWIKVITQERLMKSCIRTHQDCASCGRSDRIIDYWSDRVLGRLNNDGIAKPSDRSDCVASLDNSIVENIAKLNDGSDCITNENELSLSPKTESQIGHVSVENESDNDLRARRTRATIQMDIERMDIPGLPLVFAGVEAPPSAPPHQDSAPRRCSFARFTCRHRDMAAAAGLLRPLLAHRRLLPPQPSAALACLAAGLRGHRVHPHRPSPARPPPPLTCLAAAASRQLVRHRPLAAQPPPPPLANSSAQPLPAKRSSTSGESEMVENKQ</sequence>
<accession>Q69IV5</accession>
<protein>
    <submittedName>
        <fullName evidence="2">Uncharacterized protein</fullName>
    </submittedName>
</protein>
<dbReference type="EMBL" id="AP006482">
    <property type="protein sequence ID" value="BAD32092.1"/>
    <property type="molecule type" value="Genomic_DNA"/>
</dbReference>
<evidence type="ECO:0000256" key="1">
    <source>
        <dbReference type="SAM" id="MobiDB-lite"/>
    </source>
</evidence>
<feature type="compositionally biased region" description="Low complexity" evidence="1">
    <location>
        <begin position="286"/>
        <end position="295"/>
    </location>
</feature>
<reference evidence="2" key="1">
    <citation type="journal article" date="2004" name="Plant Cell">
        <title>Composition and structure of the centromeric region of rice chromosome 8.</title>
        <authorList>
            <person name="Wu J."/>
            <person name="Yamagata H."/>
            <person name="Hayashi-Tsugane M."/>
            <person name="Hijishita S."/>
            <person name="Fujisawa M."/>
            <person name="Shibata M."/>
            <person name="Itoh Y."/>
            <person name="Nakamura M."/>
            <person name="Sakaguchi M."/>
            <person name="Yoshihara R."/>
            <person name="Kobayashi H."/>
            <person name="Itoh K."/>
            <person name="Karasawa W."/>
            <person name="Yamamoto M."/>
            <person name="Saji S."/>
            <person name="Katagiri S."/>
            <person name="Kanamori H."/>
            <person name="Namiki N."/>
            <person name="Katayose Y."/>
            <person name="Matsumoto T."/>
            <person name="Sasaki T."/>
        </authorList>
    </citation>
    <scope>NUCLEOTIDE SEQUENCE</scope>
</reference>
<gene>
    <name evidence="2" type="primary">B1101E07.121</name>
</gene>
<organism evidence="2">
    <name type="scientific">Oryza sativa subsp. japonica</name>
    <name type="common">Rice</name>
    <dbReference type="NCBI Taxonomy" id="39947"/>
    <lineage>
        <taxon>Eukaryota</taxon>
        <taxon>Viridiplantae</taxon>
        <taxon>Streptophyta</taxon>
        <taxon>Embryophyta</taxon>
        <taxon>Tracheophyta</taxon>
        <taxon>Spermatophyta</taxon>
        <taxon>Magnoliopsida</taxon>
        <taxon>Liliopsida</taxon>
        <taxon>Poales</taxon>
        <taxon>Poaceae</taxon>
        <taxon>BOP clade</taxon>
        <taxon>Oryzoideae</taxon>
        <taxon>Oryzeae</taxon>
        <taxon>Oryzinae</taxon>
        <taxon>Oryza</taxon>
        <taxon>Oryza sativa</taxon>
    </lineage>
</organism>
<feature type="region of interest" description="Disordered" evidence="1">
    <location>
        <begin position="270"/>
        <end position="311"/>
    </location>
</feature>
<evidence type="ECO:0000313" key="2">
    <source>
        <dbReference type="EMBL" id="BAD32092.1"/>
    </source>
</evidence>
<proteinExistence type="predicted"/>